<dbReference type="AlphaFoldDB" id="A0A2Z7BI27"/>
<keyword evidence="3" id="KW-1185">Reference proteome</keyword>
<protein>
    <submittedName>
        <fullName evidence="2">Uncharacterized protein</fullName>
    </submittedName>
</protein>
<evidence type="ECO:0000313" key="3">
    <source>
        <dbReference type="Proteomes" id="UP000250235"/>
    </source>
</evidence>
<dbReference type="Proteomes" id="UP000250235">
    <property type="component" value="Unassembled WGS sequence"/>
</dbReference>
<evidence type="ECO:0000313" key="2">
    <source>
        <dbReference type="EMBL" id="KZV34103.1"/>
    </source>
</evidence>
<sequence>MFTASVTTQSPSLAQDELLATPINKQAQLLNTRNEIFELLHKSSSLQTQNDNTVKYKTIETIAVDNRQSGPRPEPRLLRQATLEALTNSARTDSPRRVGRKRISGDNGRRRRRTASGDGGVWRGGEGAAITLREVALPEILFSCSTHCTEYSCGNLESSTCVTLNGSGIQLAVGPQPLWLRDHNSGPAQRIMVKRLATSPHDPLGITDSVCK</sequence>
<gene>
    <name evidence="2" type="ORF">F511_28354</name>
</gene>
<proteinExistence type="predicted"/>
<name>A0A2Z7BI27_9LAMI</name>
<dbReference type="EMBL" id="KV005401">
    <property type="protein sequence ID" value="KZV34103.1"/>
    <property type="molecule type" value="Genomic_DNA"/>
</dbReference>
<organism evidence="2 3">
    <name type="scientific">Dorcoceras hygrometricum</name>
    <dbReference type="NCBI Taxonomy" id="472368"/>
    <lineage>
        <taxon>Eukaryota</taxon>
        <taxon>Viridiplantae</taxon>
        <taxon>Streptophyta</taxon>
        <taxon>Embryophyta</taxon>
        <taxon>Tracheophyta</taxon>
        <taxon>Spermatophyta</taxon>
        <taxon>Magnoliopsida</taxon>
        <taxon>eudicotyledons</taxon>
        <taxon>Gunneridae</taxon>
        <taxon>Pentapetalae</taxon>
        <taxon>asterids</taxon>
        <taxon>lamiids</taxon>
        <taxon>Lamiales</taxon>
        <taxon>Gesneriaceae</taxon>
        <taxon>Didymocarpoideae</taxon>
        <taxon>Trichosporeae</taxon>
        <taxon>Loxocarpinae</taxon>
        <taxon>Dorcoceras</taxon>
    </lineage>
</organism>
<reference evidence="2 3" key="1">
    <citation type="journal article" date="2015" name="Proc. Natl. Acad. Sci. U.S.A.">
        <title>The resurrection genome of Boea hygrometrica: A blueprint for survival of dehydration.</title>
        <authorList>
            <person name="Xiao L."/>
            <person name="Yang G."/>
            <person name="Zhang L."/>
            <person name="Yang X."/>
            <person name="Zhao S."/>
            <person name="Ji Z."/>
            <person name="Zhou Q."/>
            <person name="Hu M."/>
            <person name="Wang Y."/>
            <person name="Chen M."/>
            <person name="Xu Y."/>
            <person name="Jin H."/>
            <person name="Xiao X."/>
            <person name="Hu G."/>
            <person name="Bao F."/>
            <person name="Hu Y."/>
            <person name="Wan P."/>
            <person name="Li L."/>
            <person name="Deng X."/>
            <person name="Kuang T."/>
            <person name="Xiang C."/>
            <person name="Zhu J.K."/>
            <person name="Oliver M.J."/>
            <person name="He Y."/>
        </authorList>
    </citation>
    <scope>NUCLEOTIDE SEQUENCE [LARGE SCALE GENOMIC DNA]</scope>
    <source>
        <strain evidence="3">cv. XS01</strain>
    </source>
</reference>
<feature type="region of interest" description="Disordered" evidence="1">
    <location>
        <begin position="86"/>
        <end position="123"/>
    </location>
</feature>
<evidence type="ECO:0000256" key="1">
    <source>
        <dbReference type="SAM" id="MobiDB-lite"/>
    </source>
</evidence>
<accession>A0A2Z7BI27</accession>